<dbReference type="GO" id="GO:0005737">
    <property type="term" value="C:cytoplasm"/>
    <property type="evidence" value="ECO:0007669"/>
    <property type="project" value="TreeGrafter"/>
</dbReference>
<dbReference type="InterPro" id="IPR020422">
    <property type="entry name" value="TYR_PHOSPHATASE_DUAL_dom"/>
</dbReference>
<organism evidence="5">
    <name type="scientific">viral metagenome</name>
    <dbReference type="NCBI Taxonomy" id="1070528"/>
    <lineage>
        <taxon>unclassified sequences</taxon>
        <taxon>metagenomes</taxon>
        <taxon>organismal metagenomes</taxon>
    </lineage>
</organism>
<sequence length="163" mass="18636">MFHDVDLLIPRVWLGNFNSSQNLSFLKRNQINVIVNCTKDLPFLTYTSPNPSGGNDVYRYRVPVDDNLQPTEMVAMSKYLNKIIPILEKHYQAGHKIMIHCAAGIQRSAIVALSFLCVHFQCNPKTALSLMRTQRPLVFLPMMNFALSFRLSFGDNLYQLLVT</sequence>
<dbReference type="InterPro" id="IPR029021">
    <property type="entry name" value="Prot-tyrosine_phosphatase-like"/>
</dbReference>
<dbReference type="PROSITE" id="PS50056">
    <property type="entry name" value="TYR_PHOSPHATASE_2"/>
    <property type="match status" value="1"/>
</dbReference>
<dbReference type="PANTHER" id="PTHR10159:SF519">
    <property type="entry name" value="DUAL SPECIFICITY PROTEIN PHOSPHATASE MPK3"/>
    <property type="match status" value="1"/>
</dbReference>
<dbReference type="PANTHER" id="PTHR10159">
    <property type="entry name" value="DUAL SPECIFICITY PROTEIN PHOSPHATASE"/>
    <property type="match status" value="1"/>
</dbReference>
<dbReference type="PROSITE" id="PS50054">
    <property type="entry name" value="TYR_PHOSPHATASE_DUAL"/>
    <property type="match status" value="1"/>
</dbReference>
<evidence type="ECO:0000259" key="4">
    <source>
        <dbReference type="PROSITE" id="PS50056"/>
    </source>
</evidence>
<feature type="domain" description="Tyrosine-protein phosphatase" evidence="3">
    <location>
        <begin position="3"/>
        <end position="158"/>
    </location>
</feature>
<dbReference type="AlphaFoldDB" id="A0A6C0BN61"/>
<evidence type="ECO:0008006" key="6">
    <source>
        <dbReference type="Google" id="ProtNLM"/>
    </source>
</evidence>
<feature type="domain" description="Tyrosine specific protein phosphatases" evidence="4">
    <location>
        <begin position="77"/>
        <end position="146"/>
    </location>
</feature>
<dbReference type="CDD" id="cd14498">
    <property type="entry name" value="DSP"/>
    <property type="match status" value="1"/>
</dbReference>
<dbReference type="GO" id="GO:0043409">
    <property type="term" value="P:negative regulation of MAPK cascade"/>
    <property type="evidence" value="ECO:0007669"/>
    <property type="project" value="TreeGrafter"/>
</dbReference>
<dbReference type="PROSITE" id="PS00383">
    <property type="entry name" value="TYR_PHOSPHATASE_1"/>
    <property type="match status" value="1"/>
</dbReference>
<accession>A0A6C0BN61</accession>
<dbReference type="EMBL" id="MN739186">
    <property type="protein sequence ID" value="QHS92693.1"/>
    <property type="molecule type" value="Genomic_DNA"/>
</dbReference>
<keyword evidence="1" id="KW-0378">Hydrolase</keyword>
<dbReference type="Gene3D" id="3.90.190.10">
    <property type="entry name" value="Protein tyrosine phosphatase superfamily"/>
    <property type="match status" value="1"/>
</dbReference>
<dbReference type="GO" id="GO:0004721">
    <property type="term" value="F:phosphoprotein phosphatase activity"/>
    <property type="evidence" value="ECO:0007669"/>
    <property type="project" value="UniProtKB-KW"/>
</dbReference>
<dbReference type="SMART" id="SM00195">
    <property type="entry name" value="DSPc"/>
    <property type="match status" value="1"/>
</dbReference>
<proteinExistence type="predicted"/>
<keyword evidence="2" id="KW-0904">Protein phosphatase</keyword>
<dbReference type="InterPro" id="IPR000340">
    <property type="entry name" value="Dual-sp_phosphatase_cat-dom"/>
</dbReference>
<name>A0A6C0BN61_9ZZZZ</name>
<reference evidence="5" key="1">
    <citation type="journal article" date="2020" name="Nature">
        <title>Giant virus diversity and host interactions through global metagenomics.</title>
        <authorList>
            <person name="Schulz F."/>
            <person name="Roux S."/>
            <person name="Paez-Espino D."/>
            <person name="Jungbluth S."/>
            <person name="Walsh D.A."/>
            <person name="Denef V.J."/>
            <person name="McMahon K.D."/>
            <person name="Konstantinidis K.T."/>
            <person name="Eloe-Fadrosh E.A."/>
            <person name="Kyrpides N.C."/>
            <person name="Woyke T."/>
        </authorList>
    </citation>
    <scope>NUCLEOTIDE SEQUENCE</scope>
    <source>
        <strain evidence="5">GVMAG-M-3300014204-73</strain>
    </source>
</reference>
<dbReference type="Pfam" id="PF00782">
    <property type="entry name" value="DSPc"/>
    <property type="match status" value="1"/>
</dbReference>
<dbReference type="SUPFAM" id="SSF52799">
    <property type="entry name" value="(Phosphotyrosine protein) phosphatases II"/>
    <property type="match status" value="1"/>
</dbReference>
<dbReference type="InterPro" id="IPR000387">
    <property type="entry name" value="Tyr_Pase_dom"/>
</dbReference>
<evidence type="ECO:0000313" key="5">
    <source>
        <dbReference type="EMBL" id="QHS92693.1"/>
    </source>
</evidence>
<dbReference type="InterPro" id="IPR016130">
    <property type="entry name" value="Tyr_Pase_AS"/>
</dbReference>
<evidence type="ECO:0000256" key="2">
    <source>
        <dbReference type="ARBA" id="ARBA00022912"/>
    </source>
</evidence>
<protein>
    <recommendedName>
        <fullName evidence="6">Tyrosine specific protein phosphatases domain-containing protein</fullName>
    </recommendedName>
</protein>
<evidence type="ECO:0000256" key="1">
    <source>
        <dbReference type="ARBA" id="ARBA00022801"/>
    </source>
</evidence>
<evidence type="ECO:0000259" key="3">
    <source>
        <dbReference type="PROSITE" id="PS50054"/>
    </source>
</evidence>